<name>V4PIE8_9CAUL</name>
<feature type="transmembrane region" description="Helical" evidence="1">
    <location>
        <begin position="20"/>
        <end position="38"/>
    </location>
</feature>
<proteinExistence type="predicted"/>
<dbReference type="STRING" id="1121022.GCA_000376105_02076"/>
<keyword evidence="1" id="KW-0812">Transmembrane</keyword>
<evidence type="ECO:0000256" key="1">
    <source>
        <dbReference type="SAM" id="Phobius"/>
    </source>
</evidence>
<organism evidence="2 3">
    <name type="scientific">Asticcacaulis benevestitus DSM 16100 = ATCC BAA-896</name>
    <dbReference type="NCBI Taxonomy" id="1121022"/>
    <lineage>
        <taxon>Bacteria</taxon>
        <taxon>Pseudomonadati</taxon>
        <taxon>Pseudomonadota</taxon>
        <taxon>Alphaproteobacteria</taxon>
        <taxon>Caulobacterales</taxon>
        <taxon>Caulobacteraceae</taxon>
        <taxon>Asticcacaulis</taxon>
    </lineage>
</organism>
<dbReference type="Pfam" id="PF04964">
    <property type="entry name" value="Flp_Fap"/>
    <property type="match status" value="1"/>
</dbReference>
<gene>
    <name evidence="2" type="ORF">ABENE_05195</name>
</gene>
<comment type="caution">
    <text evidence="2">The sequence shown here is derived from an EMBL/GenBank/DDBJ whole genome shotgun (WGS) entry which is preliminary data.</text>
</comment>
<dbReference type="InterPro" id="IPR007047">
    <property type="entry name" value="Flp_Fap"/>
</dbReference>
<protein>
    <submittedName>
        <fullName evidence="2">Fimbrial protein</fullName>
    </submittedName>
</protein>
<dbReference type="AlphaFoldDB" id="V4PIE8"/>
<keyword evidence="3" id="KW-1185">Reference proteome</keyword>
<sequence length="60" mass="6253">MTKFFNQFASDESGATAIEYGLIAALIAVALISILGTVSTSLTGTFNRVATDLDAANLKK</sequence>
<evidence type="ECO:0000313" key="2">
    <source>
        <dbReference type="EMBL" id="ESQ93717.1"/>
    </source>
</evidence>
<keyword evidence="1" id="KW-0472">Membrane</keyword>
<dbReference type="PATRIC" id="fig|1121022.4.peg.1033"/>
<dbReference type="Proteomes" id="UP000017837">
    <property type="component" value="Unassembled WGS sequence"/>
</dbReference>
<dbReference type="EMBL" id="AWGB01000007">
    <property type="protein sequence ID" value="ESQ93717.1"/>
    <property type="molecule type" value="Genomic_DNA"/>
</dbReference>
<keyword evidence="1" id="KW-1133">Transmembrane helix</keyword>
<evidence type="ECO:0000313" key="3">
    <source>
        <dbReference type="Proteomes" id="UP000017837"/>
    </source>
</evidence>
<dbReference type="RefSeq" id="WP_018081740.1">
    <property type="nucleotide sequence ID" value="NZ_AQWM01000007.1"/>
</dbReference>
<dbReference type="eggNOG" id="COG3847">
    <property type="taxonomic scope" value="Bacteria"/>
</dbReference>
<accession>V4PIE8</accession>
<reference evidence="2 3" key="1">
    <citation type="journal article" date="2014" name="Nature">
        <title>Sequential evolution of bacterial morphology by co-option of a developmental regulator.</title>
        <authorList>
            <person name="Jiang C."/>
            <person name="Brown P.J."/>
            <person name="Ducret A."/>
            <person name="Brun Y.V."/>
        </authorList>
    </citation>
    <scope>NUCLEOTIDE SEQUENCE [LARGE SCALE GENOMIC DNA]</scope>
    <source>
        <strain evidence="2 3">DSM 16100</strain>
    </source>
</reference>